<keyword evidence="2" id="KW-0645">Protease</keyword>
<dbReference type="GO" id="GO:0004222">
    <property type="term" value="F:metalloendopeptidase activity"/>
    <property type="evidence" value="ECO:0007669"/>
    <property type="project" value="InterPro"/>
</dbReference>
<evidence type="ECO:0000256" key="4">
    <source>
        <dbReference type="ARBA" id="ARBA00022801"/>
    </source>
</evidence>
<dbReference type="InterPro" id="IPR001577">
    <property type="entry name" value="Peptidase_M8"/>
</dbReference>
<evidence type="ECO:0000256" key="9">
    <source>
        <dbReference type="SAM" id="SignalP"/>
    </source>
</evidence>
<feature type="binding site" evidence="8">
    <location>
        <position position="183"/>
    </location>
    <ligand>
        <name>Zn(2+)</name>
        <dbReference type="ChEBI" id="CHEBI:29105"/>
        <note>catalytic</note>
    </ligand>
</feature>
<gene>
    <name evidence="11" type="ORF">PSON_ATCC_30995.1.T0350136</name>
</gene>
<keyword evidence="5 8" id="KW-0862">Zinc</keyword>
<dbReference type="EMBL" id="CAJJDN010000035">
    <property type="protein sequence ID" value="CAD8076722.1"/>
    <property type="molecule type" value="Genomic_DNA"/>
</dbReference>
<evidence type="ECO:0000256" key="1">
    <source>
        <dbReference type="ARBA" id="ARBA00005860"/>
    </source>
</evidence>
<dbReference type="PANTHER" id="PTHR10942:SF0">
    <property type="entry name" value="LEISHMANOLYSIN-LIKE PEPTIDASE"/>
    <property type="match status" value="1"/>
</dbReference>
<evidence type="ECO:0000313" key="12">
    <source>
        <dbReference type="Proteomes" id="UP000692954"/>
    </source>
</evidence>
<comment type="similarity">
    <text evidence="1">Belongs to the peptidase M8 family.</text>
</comment>
<feature type="domain" description="EGF-like" evidence="10">
    <location>
        <begin position="467"/>
        <end position="478"/>
    </location>
</feature>
<evidence type="ECO:0000256" key="7">
    <source>
        <dbReference type="PIRSR" id="PIRSR601577-1"/>
    </source>
</evidence>
<dbReference type="GO" id="GO:0007155">
    <property type="term" value="P:cell adhesion"/>
    <property type="evidence" value="ECO:0007669"/>
    <property type="project" value="InterPro"/>
</dbReference>
<evidence type="ECO:0000256" key="8">
    <source>
        <dbReference type="PIRSR" id="PIRSR601577-2"/>
    </source>
</evidence>
<dbReference type="OrthoDB" id="311195at2759"/>
<evidence type="ECO:0000313" key="11">
    <source>
        <dbReference type="EMBL" id="CAD8076722.1"/>
    </source>
</evidence>
<dbReference type="GO" id="GO:0046872">
    <property type="term" value="F:metal ion binding"/>
    <property type="evidence" value="ECO:0007669"/>
    <property type="project" value="UniProtKB-KW"/>
</dbReference>
<evidence type="ECO:0000259" key="10">
    <source>
        <dbReference type="PROSITE" id="PS00022"/>
    </source>
</evidence>
<feature type="binding site" evidence="8">
    <location>
        <position position="253"/>
    </location>
    <ligand>
        <name>Zn(2+)</name>
        <dbReference type="ChEBI" id="CHEBI:29105"/>
        <note>catalytic</note>
    </ligand>
</feature>
<keyword evidence="4" id="KW-0378">Hydrolase</keyword>
<feature type="binding site" evidence="8">
    <location>
        <position position="179"/>
    </location>
    <ligand>
        <name>Zn(2+)</name>
        <dbReference type="ChEBI" id="CHEBI:29105"/>
        <note>catalytic</note>
    </ligand>
</feature>
<dbReference type="Pfam" id="PF01457">
    <property type="entry name" value="Peptidase_M8"/>
    <property type="match status" value="1"/>
</dbReference>
<accession>A0A8S1MDG9</accession>
<feature type="active site" evidence="7">
    <location>
        <position position="180"/>
    </location>
</feature>
<dbReference type="InterPro" id="IPR000742">
    <property type="entry name" value="EGF"/>
</dbReference>
<sequence length="563" mass="63147">MIKLSALFFLLYLQLVTSLPKSRRLNQNTKRILDETPIDISGSWEPLRIKFEFVTDADNETKDFLDKIFSISGTFLSKYLLIRRSSEKIQLPKDAPTQFSEFFELSQKQLSEEHEADLVFYVTTMNDINDETLAFCAPIVFDDKTKRPIFGVIGWNMAYTDVGTLTNAGYEAQIATAVHEIIHGLGFVEDLFDKYYDSVTGEIYENGGKTVDNGVVNIITPRVVAFARKHFGCESITGLPMEQEGGDGTAESHWERTLFYNEMMTGSDMISDFVLTDFTFQLLQDTGYYRITEYIPDILTWGEGKGCTFYDQMCESEFPEFCSDEGIQGCAITHNGIGKCISEDLSNTCKYYQIDQNLDCRNANSIGYADNEVTFQDFGYKSMCVVGGFATLNGTPKDFSCYEYSCDGSFTIKVNGQSIDCSSGGVKTLQGMNGSITCPENFMQFCKNADECLNQCNKRGFCMKGLCTCYGEYYGSSCELENCSKFKKGTECVDSCPSGYFLNKNINYCIGCPGNCAACSSYNLCTQCNDGYELRGGFCDSLANFSHSNIFKFILFLIMVLVY</sequence>
<dbReference type="GO" id="GO:0016020">
    <property type="term" value="C:membrane"/>
    <property type="evidence" value="ECO:0007669"/>
    <property type="project" value="InterPro"/>
</dbReference>
<dbReference type="GO" id="GO:0006508">
    <property type="term" value="P:proteolysis"/>
    <property type="evidence" value="ECO:0007669"/>
    <property type="project" value="UniProtKB-KW"/>
</dbReference>
<organism evidence="11 12">
    <name type="scientific">Paramecium sonneborni</name>
    <dbReference type="NCBI Taxonomy" id="65129"/>
    <lineage>
        <taxon>Eukaryota</taxon>
        <taxon>Sar</taxon>
        <taxon>Alveolata</taxon>
        <taxon>Ciliophora</taxon>
        <taxon>Intramacronucleata</taxon>
        <taxon>Oligohymenophorea</taxon>
        <taxon>Peniculida</taxon>
        <taxon>Parameciidae</taxon>
        <taxon>Paramecium</taxon>
    </lineage>
</organism>
<keyword evidence="9" id="KW-0732">Signal</keyword>
<dbReference type="Proteomes" id="UP000692954">
    <property type="component" value="Unassembled WGS sequence"/>
</dbReference>
<keyword evidence="12" id="KW-1185">Reference proteome</keyword>
<name>A0A8S1MDG9_9CILI</name>
<comment type="cofactor">
    <cofactor evidence="8">
        <name>Zn(2+)</name>
        <dbReference type="ChEBI" id="CHEBI:29105"/>
    </cofactor>
    <text evidence="8">Binds 1 zinc ion per subunit.</text>
</comment>
<feature type="signal peptide" evidence="9">
    <location>
        <begin position="1"/>
        <end position="18"/>
    </location>
</feature>
<keyword evidence="6 8" id="KW-0482">Metalloprotease</keyword>
<dbReference type="GO" id="GO:0005737">
    <property type="term" value="C:cytoplasm"/>
    <property type="evidence" value="ECO:0007669"/>
    <property type="project" value="TreeGrafter"/>
</dbReference>
<comment type="caution">
    <text evidence="11">The sequence shown here is derived from an EMBL/GenBank/DDBJ whole genome shotgun (WGS) entry which is preliminary data.</text>
</comment>
<dbReference type="FunFam" id="2.10.220.10:FF:000050">
    <property type="entry name" value="Proprotein convertase subtilisin/kexin type 5"/>
    <property type="match status" value="1"/>
</dbReference>
<evidence type="ECO:0000256" key="5">
    <source>
        <dbReference type="ARBA" id="ARBA00022833"/>
    </source>
</evidence>
<feature type="chain" id="PRO_5035763940" description="EGF-like domain-containing protein" evidence="9">
    <location>
        <begin position="19"/>
        <end position="563"/>
    </location>
</feature>
<dbReference type="PROSITE" id="PS00022">
    <property type="entry name" value="EGF_1"/>
    <property type="match status" value="1"/>
</dbReference>
<dbReference type="AlphaFoldDB" id="A0A8S1MDG9"/>
<reference evidence="11" key="1">
    <citation type="submission" date="2021-01" db="EMBL/GenBank/DDBJ databases">
        <authorList>
            <consortium name="Genoscope - CEA"/>
            <person name="William W."/>
        </authorList>
    </citation>
    <scope>NUCLEOTIDE SEQUENCE</scope>
</reference>
<protein>
    <recommendedName>
        <fullName evidence="10">EGF-like domain-containing protein</fullName>
    </recommendedName>
</protein>
<dbReference type="FunFam" id="3.90.132.10:FF:000001">
    <property type="entry name" value="leishmanolysin-like peptidase isoform X2"/>
    <property type="match status" value="1"/>
</dbReference>
<dbReference type="PANTHER" id="PTHR10942">
    <property type="entry name" value="LEISHMANOLYSIN-LIKE PEPTIDASE"/>
    <property type="match status" value="1"/>
</dbReference>
<evidence type="ECO:0000256" key="2">
    <source>
        <dbReference type="ARBA" id="ARBA00022670"/>
    </source>
</evidence>
<evidence type="ECO:0000256" key="3">
    <source>
        <dbReference type="ARBA" id="ARBA00022723"/>
    </source>
</evidence>
<keyword evidence="3 8" id="KW-0479">Metal-binding</keyword>
<proteinExistence type="inferred from homology"/>
<evidence type="ECO:0000256" key="6">
    <source>
        <dbReference type="ARBA" id="ARBA00023049"/>
    </source>
</evidence>